<feature type="compositionally biased region" description="Basic and acidic residues" evidence="17">
    <location>
        <begin position="1150"/>
        <end position="1161"/>
    </location>
</feature>
<dbReference type="GO" id="GO:0010008">
    <property type="term" value="C:endosome membrane"/>
    <property type="evidence" value="ECO:0007669"/>
    <property type="project" value="UniProtKB-SubCell"/>
</dbReference>
<evidence type="ECO:0000313" key="20">
    <source>
        <dbReference type="EMBL" id="QLG73738.1"/>
    </source>
</evidence>
<evidence type="ECO:0000256" key="4">
    <source>
        <dbReference type="ARBA" id="ARBA00009351"/>
    </source>
</evidence>
<feature type="compositionally biased region" description="Low complexity" evidence="17">
    <location>
        <begin position="159"/>
        <end position="175"/>
    </location>
</feature>
<feature type="compositionally biased region" description="Polar residues" evidence="17">
    <location>
        <begin position="1110"/>
        <end position="1133"/>
    </location>
</feature>
<dbReference type="GO" id="GO:0016197">
    <property type="term" value="P:endosomal transport"/>
    <property type="evidence" value="ECO:0007669"/>
    <property type="project" value="TreeGrafter"/>
</dbReference>
<dbReference type="KEGG" id="zmk:HG535_0F02490"/>
<accession>A0A7H9B4X3</accession>
<keyword evidence="7" id="KW-1003">Cell membrane</keyword>
<feature type="region of interest" description="Disordered" evidence="17">
    <location>
        <begin position="1109"/>
        <end position="1170"/>
    </location>
</feature>
<evidence type="ECO:0000256" key="6">
    <source>
        <dbReference type="ARBA" id="ARBA00020728"/>
    </source>
</evidence>
<reference evidence="20 21" key="1">
    <citation type="submission" date="2020-07" db="EMBL/GenBank/DDBJ databases">
        <title>The yeast mating-type switching endonuclease HO is a domesticated member of an unorthodox homing genetic element family.</title>
        <authorList>
            <person name="Coughlan A.Y."/>
            <person name="Lombardi L."/>
            <person name="Braun-Galleani S."/>
            <person name="Martos A.R."/>
            <person name="Galeote V."/>
            <person name="Bigey F."/>
            <person name="Dequin S."/>
            <person name="Byrne K.P."/>
            <person name="Wolfe K.H."/>
        </authorList>
    </citation>
    <scope>NUCLEOTIDE SEQUENCE [LARGE SCALE GENOMIC DNA]</scope>
    <source>
        <strain evidence="20 21">NRRL Y-6702</strain>
    </source>
</reference>
<feature type="domain" description="EH" evidence="18">
    <location>
        <begin position="240"/>
        <end position="318"/>
    </location>
</feature>
<feature type="compositionally biased region" description="Low complexity" evidence="17">
    <location>
        <begin position="20"/>
        <end position="36"/>
    </location>
</feature>
<dbReference type="GO" id="GO:0003779">
    <property type="term" value="F:actin binding"/>
    <property type="evidence" value="ECO:0007669"/>
    <property type="project" value="UniProtKB-KW"/>
</dbReference>
<feature type="compositionally biased region" description="Low complexity" evidence="17">
    <location>
        <begin position="1404"/>
        <end position="1418"/>
    </location>
</feature>
<keyword evidence="8" id="KW-0963">Cytoplasm</keyword>
<dbReference type="PROSITE" id="PS00018">
    <property type="entry name" value="EF_HAND_1"/>
    <property type="match status" value="1"/>
</dbReference>
<protein>
    <recommendedName>
        <fullName evidence="5">Actin cytoskeleton-regulatory complex protein PAN1</fullName>
    </recommendedName>
    <alternativeName>
        <fullName evidence="6">Actin cytoskeleton-regulatory complex protein pan1</fullName>
    </alternativeName>
</protein>
<feature type="region of interest" description="Disordered" evidence="17">
    <location>
        <begin position="1"/>
        <end position="76"/>
    </location>
</feature>
<dbReference type="Pfam" id="PF08226">
    <property type="entry name" value="DUF1720"/>
    <property type="match status" value="2"/>
</dbReference>
<keyword evidence="14" id="KW-0472">Membrane</keyword>
<dbReference type="InterPro" id="IPR000261">
    <property type="entry name" value="EH_dom"/>
</dbReference>
<feature type="compositionally biased region" description="Low complexity" evidence="17">
    <location>
        <begin position="119"/>
        <end position="132"/>
    </location>
</feature>
<name>A0A7H9B4X3_ZYGMR</name>
<evidence type="ECO:0000256" key="8">
    <source>
        <dbReference type="ARBA" id="ARBA00022490"/>
    </source>
</evidence>
<feature type="compositionally biased region" description="Polar residues" evidence="17">
    <location>
        <begin position="1220"/>
        <end position="1248"/>
    </location>
</feature>
<keyword evidence="21" id="KW-1185">Reference proteome</keyword>
<dbReference type="PROSITE" id="PS50031">
    <property type="entry name" value="EH"/>
    <property type="match status" value="2"/>
</dbReference>
<keyword evidence="9" id="KW-0254">Endocytosis</keyword>
<keyword evidence="11" id="KW-0967">Endosome</keyword>
<evidence type="ECO:0000256" key="2">
    <source>
        <dbReference type="ARBA" id="ARBA00004134"/>
    </source>
</evidence>
<evidence type="ECO:0000259" key="18">
    <source>
        <dbReference type="PROSITE" id="PS50031"/>
    </source>
</evidence>
<dbReference type="RefSeq" id="XP_037145464.1">
    <property type="nucleotide sequence ID" value="XM_037289569.1"/>
</dbReference>
<evidence type="ECO:0000256" key="3">
    <source>
        <dbReference type="ARBA" id="ARBA00004413"/>
    </source>
</evidence>
<feature type="region of interest" description="Disordered" evidence="17">
    <location>
        <begin position="1198"/>
        <end position="1329"/>
    </location>
</feature>
<feature type="compositionally biased region" description="Polar residues" evidence="17">
    <location>
        <begin position="1258"/>
        <end position="1269"/>
    </location>
</feature>
<evidence type="ECO:0000256" key="5">
    <source>
        <dbReference type="ARBA" id="ARBA00015110"/>
    </source>
</evidence>
<evidence type="ECO:0000256" key="12">
    <source>
        <dbReference type="ARBA" id="ARBA00022837"/>
    </source>
</evidence>
<evidence type="ECO:0000256" key="13">
    <source>
        <dbReference type="ARBA" id="ARBA00023054"/>
    </source>
</evidence>
<dbReference type="SMART" id="SM00027">
    <property type="entry name" value="EH"/>
    <property type="match status" value="2"/>
</dbReference>
<evidence type="ECO:0000256" key="1">
    <source>
        <dbReference type="ARBA" id="ARBA00004125"/>
    </source>
</evidence>
<evidence type="ECO:0000256" key="16">
    <source>
        <dbReference type="ARBA" id="ARBA00023212"/>
    </source>
</evidence>
<dbReference type="InterPro" id="IPR013182">
    <property type="entry name" value="DUF1720"/>
</dbReference>
<evidence type="ECO:0000259" key="19">
    <source>
        <dbReference type="PROSITE" id="PS50222"/>
    </source>
</evidence>
<dbReference type="InterPro" id="IPR011992">
    <property type="entry name" value="EF-hand-dom_pair"/>
</dbReference>
<feature type="compositionally biased region" description="Acidic residues" evidence="17">
    <location>
        <begin position="1286"/>
        <end position="1296"/>
    </location>
</feature>
<feature type="compositionally biased region" description="Polar residues" evidence="17">
    <location>
        <begin position="1315"/>
        <end position="1329"/>
    </location>
</feature>
<evidence type="ECO:0000256" key="9">
    <source>
        <dbReference type="ARBA" id="ARBA00022583"/>
    </source>
</evidence>
<dbReference type="SUPFAM" id="SSF47473">
    <property type="entry name" value="EF-hand"/>
    <property type="match status" value="2"/>
</dbReference>
<dbReference type="GeneID" id="59237497"/>
<dbReference type="InterPro" id="IPR018247">
    <property type="entry name" value="EF_Hand_1_Ca_BS"/>
</dbReference>
<sequence>MFGSYNTSGNSRPPATGYFPQQQNSQQQQQQQPLNQMGGTNSVYNSQQGAPTSLGNGSMFSNMPPQGLGGNMNTGINNMQQTANYYPSIPSAGGFANSTDTGNNGLHSNVSNLNSGSYQQPQTQSQMQAMQPQSTGYYNVPFQQPMLQHPQMTGMPLSQQQTQQTQQTGLQPQHTGYGQLPETQNTLLPQQTGFYAQTSQQPLEPLKPTATGFVNSFANNGINSDIKIPVRRLSFITANDQAKFEKLFRSMVPRGSNTISGNDCRKVLIKSGLQPSQLARIWALCDSSKAGALLFPEFALAMHLVNTVLQGDSIPYEFDTKTKNEISGFIDAINLSIAAESTTDLPNTRTPFDDLLSAGLSNVQPQGTGIMPQTSFGIPLQSQTTGSAMINSAATGYMPQTSFGAPGQMTGSALNNFQAPLQPHNTGYLSQSLNAPSNVQTTGAGIINPQNTGGFAQGYSNQMNGNMSALQPQSTGGFTAATQSYPTVNPSLQPQSTGGHVAGTQIYPTVNSSVQPQLTGGFSQGLQPQLTGNNSSNFQQQTTGMFSNLKPQNTGSFGSSISAIPITQQLQPTSFNSDLQQQNTGTLQQQSTGGFSSLLPPQMRANIAMQQPQATGGPPNVSFQQQSTGGYFPNLSVGSGSAPMVNQPQQTGNMFPLQNQQTGFLPASGFNPTKPLTAQKTGFGNNEIYSQSNFGSNFTAQTEDSITDEEKSLFYKVFETYDKENRGLLDASSAVEIFRKSGLNRTDLETIWALCDINNNGQLNKQEFALGMHLVYRKLNGFQLPSRLPLNLIPSSRKILDNVKDQLKNVRAEDDKKNVTKTDALSYKNNDDEEVLPSFRNRRKVFNTTAANFSPSSSPVSTPTQHKEVPKLQINRNKERGEQLYKAIAEKKQLIRGQRARKLTPSTDDFDRIEVLKGKIRAFERASDVQNASVPSELKAKFDSFMQKLPNVFYRINEVDSAISAAKIEIFRQKNPSCLVGSGPNGEITEDDKRKAKSKALLKSRMDALTGKVSSANDSFEAKEAQYNAEIAKIKSESSKNLEIIADIRRSIAELSASLTTSLNGGTVSNRAADFEKWELGAGLEPDVGSFINDLRSTSSAQHFQEEAKINSQQQQAVSSHRNTAQNYPNYTSEPERQISSREVGAQVRGADDRSMKKSDNAEDDAEERQLQEELNRLKLKKKEEKEKRLAELRRQIEAAQAESSDDEGAESVPIYKSVGGQNTVPLNDSRTSVLNVQSQHSSANVAPTGTGGPNPFFKQSGSTTSSFDSRAAEVQRRLQRGLDHNDDDDWSDGEPENQKLPASSTIKVEENATSKKSFQPDSTAISSPVLSTAVPYVSSNENVVAKVSSPVPIAPPIPQVGSTSAPPVPIAPPLPQVGSNQETPVPIAPMPPAADKFVEVEPTSAASSSTQTNAPSSFMAPPPLLPTNQAQTASGEESGGDDSDDLLSIPDSVASEDHGAPPSGIPPPPPLPSM</sequence>
<feature type="region of interest" description="Disordered" evidence="17">
    <location>
        <begin position="148"/>
        <end position="183"/>
    </location>
</feature>
<dbReference type="EMBL" id="CP058609">
    <property type="protein sequence ID" value="QLG73738.1"/>
    <property type="molecule type" value="Genomic_DNA"/>
</dbReference>
<gene>
    <name evidence="20" type="ORF">HG535_0F02490</name>
</gene>
<feature type="domain" description="EF-hand" evidence="19">
    <location>
        <begin position="743"/>
        <end position="778"/>
    </location>
</feature>
<keyword evidence="13" id="KW-0175">Coiled coil</keyword>
<dbReference type="PROSITE" id="PS50222">
    <property type="entry name" value="EF_HAND_2"/>
    <property type="match status" value="1"/>
</dbReference>
<dbReference type="Gene3D" id="1.10.238.10">
    <property type="entry name" value="EF-hand"/>
    <property type="match status" value="2"/>
</dbReference>
<evidence type="ECO:0000256" key="17">
    <source>
        <dbReference type="SAM" id="MobiDB-lite"/>
    </source>
</evidence>
<dbReference type="GO" id="GO:0005886">
    <property type="term" value="C:plasma membrane"/>
    <property type="evidence" value="ECO:0007669"/>
    <property type="project" value="UniProtKB-SubCell"/>
</dbReference>
<organism evidence="20 21">
    <name type="scientific">Zygotorulaspora mrakii</name>
    <name type="common">Zygosaccharomyces mrakii</name>
    <dbReference type="NCBI Taxonomy" id="42260"/>
    <lineage>
        <taxon>Eukaryota</taxon>
        <taxon>Fungi</taxon>
        <taxon>Dikarya</taxon>
        <taxon>Ascomycota</taxon>
        <taxon>Saccharomycotina</taxon>
        <taxon>Saccharomycetes</taxon>
        <taxon>Saccharomycetales</taxon>
        <taxon>Saccharomycetaceae</taxon>
        <taxon>Zygotorulaspora</taxon>
    </lineage>
</organism>
<dbReference type="GO" id="GO:0005509">
    <property type="term" value="F:calcium ion binding"/>
    <property type="evidence" value="ECO:0007669"/>
    <property type="project" value="InterPro"/>
</dbReference>
<evidence type="ECO:0000256" key="15">
    <source>
        <dbReference type="ARBA" id="ARBA00023203"/>
    </source>
</evidence>
<feature type="region of interest" description="Disordered" evidence="17">
    <location>
        <begin position="1353"/>
        <end position="1475"/>
    </location>
</feature>
<dbReference type="GO" id="GO:0006897">
    <property type="term" value="P:endocytosis"/>
    <property type="evidence" value="ECO:0007669"/>
    <property type="project" value="UniProtKB-KW"/>
</dbReference>
<dbReference type="FunFam" id="1.10.238.10:FF:000349">
    <property type="entry name" value="Actin cytoskeleton-regulatory complex protein PAN1"/>
    <property type="match status" value="1"/>
</dbReference>
<evidence type="ECO:0000256" key="11">
    <source>
        <dbReference type="ARBA" id="ARBA00022753"/>
    </source>
</evidence>
<dbReference type="PANTHER" id="PTHR11216:SF173">
    <property type="entry name" value="ACTIN CYTOSKELETON-REGULATORY COMPLEX PROTEIN PAN1"/>
    <property type="match status" value="1"/>
</dbReference>
<keyword evidence="12" id="KW-0106">Calcium</keyword>
<keyword evidence="10" id="KW-0677">Repeat</keyword>
<feature type="compositionally biased region" description="Basic and acidic residues" evidence="17">
    <location>
        <begin position="1271"/>
        <end position="1285"/>
    </location>
</feature>
<dbReference type="InterPro" id="IPR002048">
    <property type="entry name" value="EF_hand_dom"/>
</dbReference>
<keyword evidence="16" id="KW-0206">Cytoskeleton</keyword>
<comment type="subcellular location">
    <subcellularLocation>
        <location evidence="3">Cell membrane</location>
        <topology evidence="3">Peripheral membrane protein</topology>
        <orientation evidence="3">Cytoplasmic side</orientation>
    </subcellularLocation>
    <subcellularLocation>
        <location evidence="2">Cytoplasm</location>
        <location evidence="2">Cytoskeleton</location>
        <location evidence="2">Actin patch</location>
    </subcellularLocation>
    <subcellularLocation>
        <location evidence="1">Endosome membrane</location>
        <topology evidence="1">Peripheral membrane protein</topology>
        <orientation evidence="1">Cytoplasmic side</orientation>
    </subcellularLocation>
</comment>
<dbReference type="GO" id="GO:0030479">
    <property type="term" value="C:actin cortical patch"/>
    <property type="evidence" value="ECO:0007669"/>
    <property type="project" value="UniProtKB-SubCell"/>
</dbReference>
<keyword evidence="15" id="KW-0009">Actin-binding</keyword>
<feature type="domain" description="EH" evidence="18">
    <location>
        <begin position="710"/>
        <end position="799"/>
    </location>
</feature>
<dbReference type="Pfam" id="PF12763">
    <property type="entry name" value="EH"/>
    <property type="match status" value="2"/>
</dbReference>
<feature type="compositionally biased region" description="Pro residues" evidence="17">
    <location>
        <begin position="1464"/>
        <end position="1475"/>
    </location>
</feature>
<feature type="compositionally biased region" description="Polar residues" evidence="17">
    <location>
        <begin position="1"/>
        <end position="13"/>
    </location>
</feature>
<evidence type="ECO:0000256" key="14">
    <source>
        <dbReference type="ARBA" id="ARBA00023136"/>
    </source>
</evidence>
<dbReference type="SMART" id="SM00054">
    <property type="entry name" value="EFh"/>
    <property type="match status" value="3"/>
</dbReference>
<feature type="compositionally biased region" description="Pro residues" evidence="17">
    <location>
        <begin position="1367"/>
        <end position="1376"/>
    </location>
</feature>
<feature type="compositionally biased region" description="Polar residues" evidence="17">
    <location>
        <begin position="37"/>
        <end position="64"/>
    </location>
</feature>
<evidence type="ECO:0000256" key="10">
    <source>
        <dbReference type="ARBA" id="ARBA00022737"/>
    </source>
</evidence>
<dbReference type="Proteomes" id="UP000509704">
    <property type="component" value="Chromosome 6"/>
</dbReference>
<feature type="compositionally biased region" description="Polar residues" evidence="17">
    <location>
        <begin position="96"/>
        <end position="118"/>
    </location>
</feature>
<evidence type="ECO:0000256" key="7">
    <source>
        <dbReference type="ARBA" id="ARBA00022475"/>
    </source>
</evidence>
<evidence type="ECO:0000313" key="21">
    <source>
        <dbReference type="Proteomes" id="UP000509704"/>
    </source>
</evidence>
<proteinExistence type="inferred from homology"/>
<dbReference type="PANTHER" id="PTHR11216">
    <property type="entry name" value="EH DOMAIN"/>
    <property type="match status" value="1"/>
</dbReference>
<dbReference type="CDD" id="cd00052">
    <property type="entry name" value="EH"/>
    <property type="match status" value="2"/>
</dbReference>
<comment type="similarity">
    <text evidence="4">Belongs to the PAN1 family.</text>
</comment>
<dbReference type="OrthoDB" id="2015333at2759"/>
<feature type="region of interest" description="Disordered" evidence="17">
    <location>
        <begin position="96"/>
        <end position="132"/>
    </location>
</feature>